<dbReference type="PANTHER" id="PTHR45453:SF1">
    <property type="entry name" value="PHOSPHATE REGULON SENSOR PROTEIN PHOR"/>
    <property type="match status" value="1"/>
</dbReference>
<dbReference type="PANTHER" id="PTHR45453">
    <property type="entry name" value="PHOSPHATE REGULON SENSOR PROTEIN PHOR"/>
    <property type="match status" value="1"/>
</dbReference>
<comment type="catalytic activity">
    <reaction evidence="1">
        <text>ATP + protein L-histidine = ADP + protein N-phospho-L-histidine.</text>
        <dbReference type="EC" id="2.7.13.3"/>
    </reaction>
</comment>
<evidence type="ECO:0000313" key="11">
    <source>
        <dbReference type="Proteomes" id="UP000539052"/>
    </source>
</evidence>
<keyword evidence="11" id="KW-1185">Reference proteome</keyword>
<gene>
    <name evidence="10" type="ORF">G9470_18605</name>
</gene>
<dbReference type="InterPro" id="IPR003661">
    <property type="entry name" value="HisK_dim/P_dom"/>
</dbReference>
<feature type="domain" description="Histidine kinase" evidence="9">
    <location>
        <begin position="118"/>
        <end position="331"/>
    </location>
</feature>
<comment type="subcellular location">
    <subcellularLocation>
        <location evidence="2">Membrane</location>
    </subcellularLocation>
</comment>
<keyword evidence="6 10" id="KW-0418">Kinase</keyword>
<dbReference type="InterPro" id="IPR036097">
    <property type="entry name" value="HisK_dim/P_sf"/>
</dbReference>
<dbReference type="CDD" id="cd00082">
    <property type="entry name" value="HisKA"/>
    <property type="match status" value="1"/>
</dbReference>
<dbReference type="EMBL" id="JAAOXG010000039">
    <property type="protein sequence ID" value="NNJ31790.1"/>
    <property type="molecule type" value="Genomic_DNA"/>
</dbReference>
<comment type="caution">
    <text evidence="10">The sequence shown here is derived from an EMBL/GenBank/DDBJ whole genome shotgun (WGS) entry which is preliminary data.</text>
</comment>
<evidence type="ECO:0000259" key="9">
    <source>
        <dbReference type="PROSITE" id="PS50109"/>
    </source>
</evidence>
<protein>
    <recommendedName>
        <fullName evidence="3">histidine kinase</fullName>
        <ecNumber evidence="3">2.7.13.3</ecNumber>
    </recommendedName>
</protein>
<feature type="transmembrane region" description="Helical" evidence="8">
    <location>
        <begin position="7"/>
        <end position="25"/>
    </location>
</feature>
<evidence type="ECO:0000256" key="7">
    <source>
        <dbReference type="ARBA" id="ARBA00023012"/>
    </source>
</evidence>
<dbReference type="EC" id="2.7.13.3" evidence="3"/>
<evidence type="ECO:0000256" key="6">
    <source>
        <dbReference type="ARBA" id="ARBA00022777"/>
    </source>
</evidence>
<dbReference type="SUPFAM" id="SSF55874">
    <property type="entry name" value="ATPase domain of HSP90 chaperone/DNA topoisomerase II/histidine kinase"/>
    <property type="match status" value="1"/>
</dbReference>
<dbReference type="Pfam" id="PF02518">
    <property type="entry name" value="HATPase_c"/>
    <property type="match status" value="1"/>
</dbReference>
<dbReference type="RefSeq" id="WP_170822903.1">
    <property type="nucleotide sequence ID" value="NZ_JAAOXG010000039.1"/>
</dbReference>
<sequence>MRNKEFVRYGLISLFIALCCIVTLWQVNITAGFISIPFFIILLVTFVMFTAKRYKKIKELSDYLAAVYSGQSAMDIRDNTEGELSILKSDIYKMTLMLSEQSELLKRDKQYLSDTLYNISHQLKTPLTSMFVMTDLLSDPNLPRDQHEVFLGNILNQLKRIEWLVTSLLKLSKIDAQAVTFKKETVAIEELLKKALAPLLITIELKSQQLMIEGNKSITVSIDKNWTIEALLNILKNCIEHTPPNGSIKIQCEESPLYTKIAIQDNGVGISKEDIPHIFERFYKGKNAGADSIGIGLAMSKSILQSQSADVSVESEVGAGTQFTIKFYKQII</sequence>
<accession>A0ABX1VWL7</accession>
<dbReference type="Proteomes" id="UP000539052">
    <property type="component" value="Unassembled WGS sequence"/>
</dbReference>
<feature type="transmembrane region" description="Helical" evidence="8">
    <location>
        <begin position="31"/>
        <end position="51"/>
    </location>
</feature>
<evidence type="ECO:0000256" key="2">
    <source>
        <dbReference type="ARBA" id="ARBA00004370"/>
    </source>
</evidence>
<evidence type="ECO:0000256" key="3">
    <source>
        <dbReference type="ARBA" id="ARBA00012438"/>
    </source>
</evidence>
<dbReference type="GO" id="GO:0016301">
    <property type="term" value="F:kinase activity"/>
    <property type="evidence" value="ECO:0007669"/>
    <property type="project" value="UniProtKB-KW"/>
</dbReference>
<keyword evidence="8" id="KW-0812">Transmembrane</keyword>
<evidence type="ECO:0000256" key="8">
    <source>
        <dbReference type="SAM" id="Phobius"/>
    </source>
</evidence>
<dbReference type="Gene3D" id="1.10.287.130">
    <property type="match status" value="1"/>
</dbReference>
<dbReference type="PRINTS" id="PR00344">
    <property type="entry name" value="BCTRLSENSOR"/>
</dbReference>
<dbReference type="SUPFAM" id="SSF47384">
    <property type="entry name" value="Homodimeric domain of signal transducing histidine kinase"/>
    <property type="match status" value="1"/>
</dbReference>
<proteinExistence type="predicted"/>
<dbReference type="InterPro" id="IPR005467">
    <property type="entry name" value="His_kinase_dom"/>
</dbReference>
<dbReference type="Gene3D" id="3.30.565.10">
    <property type="entry name" value="Histidine kinase-like ATPase, C-terminal domain"/>
    <property type="match status" value="1"/>
</dbReference>
<keyword evidence="8" id="KW-1133">Transmembrane helix</keyword>
<keyword evidence="4" id="KW-0597">Phosphoprotein</keyword>
<evidence type="ECO:0000256" key="1">
    <source>
        <dbReference type="ARBA" id="ARBA00000085"/>
    </source>
</evidence>
<organism evidence="10 11">
    <name type="scientific">Lacrimispora defluvii</name>
    <dbReference type="NCBI Taxonomy" id="2719233"/>
    <lineage>
        <taxon>Bacteria</taxon>
        <taxon>Bacillati</taxon>
        <taxon>Bacillota</taxon>
        <taxon>Clostridia</taxon>
        <taxon>Lachnospirales</taxon>
        <taxon>Lachnospiraceae</taxon>
        <taxon>Lacrimispora</taxon>
    </lineage>
</organism>
<keyword evidence="8" id="KW-0472">Membrane</keyword>
<dbReference type="SMART" id="SM00387">
    <property type="entry name" value="HATPase_c"/>
    <property type="match status" value="1"/>
</dbReference>
<keyword evidence="5" id="KW-0808">Transferase</keyword>
<dbReference type="PROSITE" id="PS50109">
    <property type="entry name" value="HIS_KIN"/>
    <property type="match status" value="1"/>
</dbReference>
<name>A0ABX1VWL7_9FIRM</name>
<evidence type="ECO:0000313" key="10">
    <source>
        <dbReference type="EMBL" id="NNJ31790.1"/>
    </source>
</evidence>
<dbReference type="Pfam" id="PF00512">
    <property type="entry name" value="HisKA"/>
    <property type="match status" value="1"/>
</dbReference>
<keyword evidence="7" id="KW-0902">Two-component regulatory system</keyword>
<evidence type="ECO:0000256" key="5">
    <source>
        <dbReference type="ARBA" id="ARBA00022679"/>
    </source>
</evidence>
<dbReference type="InterPro" id="IPR003594">
    <property type="entry name" value="HATPase_dom"/>
</dbReference>
<dbReference type="SMART" id="SM00388">
    <property type="entry name" value="HisKA"/>
    <property type="match status" value="1"/>
</dbReference>
<reference evidence="10 11" key="1">
    <citation type="submission" date="2020-03" db="EMBL/GenBank/DDBJ databases">
        <title>Genome Sequence of industrial isolate, B5A.</title>
        <authorList>
            <person name="Sharma S."/>
            <person name="Patil P.B."/>
            <person name="Korpole S."/>
        </authorList>
    </citation>
    <scope>NUCLEOTIDE SEQUENCE [LARGE SCALE GENOMIC DNA]</scope>
    <source>
        <strain evidence="10 11">PI-S10-B5A</strain>
    </source>
</reference>
<evidence type="ECO:0000256" key="4">
    <source>
        <dbReference type="ARBA" id="ARBA00022553"/>
    </source>
</evidence>
<dbReference type="InterPro" id="IPR004358">
    <property type="entry name" value="Sig_transdc_His_kin-like_C"/>
</dbReference>
<dbReference type="InterPro" id="IPR050351">
    <property type="entry name" value="BphY/WalK/GraS-like"/>
</dbReference>
<dbReference type="InterPro" id="IPR036890">
    <property type="entry name" value="HATPase_C_sf"/>
</dbReference>
<dbReference type="CDD" id="cd00075">
    <property type="entry name" value="HATPase"/>
    <property type="match status" value="1"/>
</dbReference>